<sequence length="199" mass="21020">MLMKRGRTRRSAEMAAAMAAVLLTGSACGSGGQQADAGVAWEAPTSSAPQVSAPARLAEITSACKLLPAEITVKVLGGSADTKLSAKEQPVDETDTRRRYSCAYGREGQEALSFIVQVNPDRADTVRESIDAIANGSGAKTTRIKDLGTDAVTYESDGARVLAVAVPYEKELRLLLFTGPTIVPQSKFTELAQHVIPQI</sequence>
<protein>
    <recommendedName>
        <fullName evidence="4">DUF3558 domain-containing protein</fullName>
    </recommendedName>
</protein>
<dbReference type="Proteomes" id="UP001290101">
    <property type="component" value="Unassembled WGS sequence"/>
</dbReference>
<evidence type="ECO:0000313" key="2">
    <source>
        <dbReference type="EMBL" id="MDZ5489141.1"/>
    </source>
</evidence>
<feature type="chain" id="PRO_5047023396" description="DUF3558 domain-containing protein" evidence="1">
    <location>
        <begin position="30"/>
        <end position="199"/>
    </location>
</feature>
<proteinExistence type="predicted"/>
<evidence type="ECO:0000256" key="1">
    <source>
        <dbReference type="SAM" id="SignalP"/>
    </source>
</evidence>
<dbReference type="PROSITE" id="PS51257">
    <property type="entry name" value="PROKAR_LIPOPROTEIN"/>
    <property type="match status" value="1"/>
</dbReference>
<comment type="caution">
    <text evidence="2">The sequence shown here is derived from an EMBL/GenBank/DDBJ whole genome shotgun (WGS) entry which is preliminary data.</text>
</comment>
<keyword evidence="1" id="KW-0732">Signal</keyword>
<name>A0ABU5J998_9ACTN</name>
<accession>A0ABU5J998</accession>
<feature type="signal peptide" evidence="1">
    <location>
        <begin position="1"/>
        <end position="29"/>
    </location>
</feature>
<keyword evidence="3" id="KW-1185">Reference proteome</keyword>
<gene>
    <name evidence="2" type="ORF">U2F25_06615</name>
</gene>
<dbReference type="RefSeq" id="WP_322439567.1">
    <property type="nucleotide sequence ID" value="NZ_JAXOTQ010000006.1"/>
</dbReference>
<reference evidence="2 3" key="1">
    <citation type="submission" date="2023-12" db="EMBL/GenBank/DDBJ databases">
        <title>Micromonospora sp. nov., isolated from Atacama Desert.</title>
        <authorList>
            <person name="Carro L."/>
            <person name="Golinska P."/>
            <person name="Klenk H.-P."/>
            <person name="Goodfellow M."/>
        </authorList>
    </citation>
    <scope>NUCLEOTIDE SEQUENCE [LARGE SCALE GENOMIC DNA]</scope>
    <source>
        <strain evidence="2 3">4G53</strain>
    </source>
</reference>
<organism evidence="2 3">
    <name type="scientific">Micromonospora sicca</name>
    <dbReference type="NCBI Taxonomy" id="2202420"/>
    <lineage>
        <taxon>Bacteria</taxon>
        <taxon>Bacillati</taxon>
        <taxon>Actinomycetota</taxon>
        <taxon>Actinomycetes</taxon>
        <taxon>Micromonosporales</taxon>
        <taxon>Micromonosporaceae</taxon>
        <taxon>Micromonospora</taxon>
    </lineage>
</organism>
<dbReference type="EMBL" id="JAXOTQ010000006">
    <property type="protein sequence ID" value="MDZ5489141.1"/>
    <property type="molecule type" value="Genomic_DNA"/>
</dbReference>
<evidence type="ECO:0008006" key="4">
    <source>
        <dbReference type="Google" id="ProtNLM"/>
    </source>
</evidence>
<evidence type="ECO:0000313" key="3">
    <source>
        <dbReference type="Proteomes" id="UP001290101"/>
    </source>
</evidence>